<dbReference type="SUPFAM" id="SSF52242">
    <property type="entry name" value="Cobalamin (vitamin B12)-binding domain"/>
    <property type="match status" value="1"/>
</dbReference>
<keyword evidence="5" id="KW-0411">Iron-sulfur</keyword>
<name>A0A1P8WC99_9PLAN</name>
<dbReference type="SFLD" id="SFLDG01082">
    <property type="entry name" value="B12-binding_domain_containing"/>
    <property type="match status" value="1"/>
</dbReference>
<accession>A0A1P8WC99</accession>
<dbReference type="PROSITE" id="PS51332">
    <property type="entry name" value="B12_BINDING"/>
    <property type="match status" value="1"/>
</dbReference>
<dbReference type="InterPro" id="IPR051198">
    <property type="entry name" value="BchE-like"/>
</dbReference>
<dbReference type="GO" id="GO:0031419">
    <property type="term" value="F:cobalamin binding"/>
    <property type="evidence" value="ECO:0007669"/>
    <property type="project" value="InterPro"/>
</dbReference>
<dbReference type="InterPro" id="IPR006638">
    <property type="entry name" value="Elp3/MiaA/NifB-like_rSAM"/>
</dbReference>
<dbReference type="RefSeq" id="WP_218922398.1">
    <property type="nucleotide sequence ID" value="NZ_CP017641.1"/>
</dbReference>
<dbReference type="KEGG" id="fmr:Fuma_01244"/>
<protein>
    <submittedName>
        <fullName evidence="8">(Dimethylallyl)adenosine tRNA methylthiotransferase MiaB</fullName>
        <ecNumber evidence="8">2.-.-.-</ecNumber>
    </submittedName>
</protein>
<evidence type="ECO:0000259" key="7">
    <source>
        <dbReference type="PROSITE" id="PS51918"/>
    </source>
</evidence>
<evidence type="ECO:0000313" key="8">
    <source>
        <dbReference type="EMBL" id="APZ91653.1"/>
    </source>
</evidence>
<dbReference type="Pfam" id="PF02310">
    <property type="entry name" value="B12-binding"/>
    <property type="match status" value="1"/>
</dbReference>
<dbReference type="GO" id="GO:0046872">
    <property type="term" value="F:metal ion binding"/>
    <property type="evidence" value="ECO:0007669"/>
    <property type="project" value="UniProtKB-KW"/>
</dbReference>
<keyword evidence="2" id="KW-0949">S-adenosyl-L-methionine</keyword>
<dbReference type="CDD" id="cd01335">
    <property type="entry name" value="Radical_SAM"/>
    <property type="match status" value="1"/>
</dbReference>
<dbReference type="PANTHER" id="PTHR43409">
    <property type="entry name" value="ANAEROBIC MAGNESIUM-PROTOPORPHYRIN IX MONOMETHYL ESTER CYCLASE-RELATED"/>
    <property type="match status" value="1"/>
</dbReference>
<reference evidence="8 9" key="1">
    <citation type="journal article" date="2016" name="Front. Microbiol.">
        <title>Fuerstia marisgermanicae gen. nov., sp. nov., an Unusual Member of the Phylum Planctomycetes from the German Wadden Sea.</title>
        <authorList>
            <person name="Kohn T."/>
            <person name="Heuer A."/>
            <person name="Jogler M."/>
            <person name="Vollmers J."/>
            <person name="Boedeker C."/>
            <person name="Bunk B."/>
            <person name="Rast P."/>
            <person name="Borchert D."/>
            <person name="Glockner I."/>
            <person name="Freese H.M."/>
            <person name="Klenk H.P."/>
            <person name="Overmann J."/>
            <person name="Kaster A.K."/>
            <person name="Rohde M."/>
            <person name="Wiegand S."/>
            <person name="Jogler C."/>
        </authorList>
    </citation>
    <scope>NUCLEOTIDE SEQUENCE [LARGE SCALE GENOMIC DNA]</scope>
    <source>
        <strain evidence="8 9">NH11</strain>
    </source>
</reference>
<keyword evidence="4" id="KW-0408">Iron</keyword>
<dbReference type="SMART" id="SM00729">
    <property type="entry name" value="Elp3"/>
    <property type="match status" value="1"/>
</dbReference>
<comment type="cofactor">
    <cofactor evidence="1">
        <name>[4Fe-4S] cluster</name>
        <dbReference type="ChEBI" id="CHEBI:49883"/>
    </cofactor>
</comment>
<dbReference type="InterPro" id="IPR006158">
    <property type="entry name" value="Cobalamin-bd"/>
</dbReference>
<dbReference type="Pfam" id="PF04055">
    <property type="entry name" value="Radical_SAM"/>
    <property type="match status" value="1"/>
</dbReference>
<dbReference type="EMBL" id="CP017641">
    <property type="protein sequence ID" value="APZ91653.1"/>
    <property type="molecule type" value="Genomic_DNA"/>
</dbReference>
<dbReference type="InterPro" id="IPR058240">
    <property type="entry name" value="rSAM_sf"/>
</dbReference>
<dbReference type="STRING" id="1891926.Fuma_01244"/>
<evidence type="ECO:0000313" key="9">
    <source>
        <dbReference type="Proteomes" id="UP000187735"/>
    </source>
</evidence>
<evidence type="ECO:0000256" key="2">
    <source>
        <dbReference type="ARBA" id="ARBA00022691"/>
    </source>
</evidence>
<dbReference type="SFLD" id="SFLDS00029">
    <property type="entry name" value="Radical_SAM"/>
    <property type="match status" value="1"/>
</dbReference>
<dbReference type="GO" id="GO:0051536">
    <property type="term" value="F:iron-sulfur cluster binding"/>
    <property type="evidence" value="ECO:0007669"/>
    <property type="project" value="UniProtKB-KW"/>
</dbReference>
<dbReference type="Gene3D" id="3.80.30.20">
    <property type="entry name" value="tm_1862 like domain"/>
    <property type="match status" value="1"/>
</dbReference>
<keyword evidence="3" id="KW-0479">Metal-binding</keyword>
<dbReference type="EC" id="2.-.-.-" evidence="8"/>
<organism evidence="8 9">
    <name type="scientific">Fuerstiella marisgermanici</name>
    <dbReference type="NCBI Taxonomy" id="1891926"/>
    <lineage>
        <taxon>Bacteria</taxon>
        <taxon>Pseudomonadati</taxon>
        <taxon>Planctomycetota</taxon>
        <taxon>Planctomycetia</taxon>
        <taxon>Planctomycetales</taxon>
        <taxon>Planctomycetaceae</taxon>
        <taxon>Fuerstiella</taxon>
    </lineage>
</organism>
<dbReference type="PROSITE" id="PS51918">
    <property type="entry name" value="RADICAL_SAM"/>
    <property type="match status" value="1"/>
</dbReference>
<dbReference type="AlphaFoldDB" id="A0A1P8WC99"/>
<proteinExistence type="predicted"/>
<gene>
    <name evidence="8" type="primary">miaB_1</name>
    <name evidence="8" type="ORF">Fuma_01244</name>
</gene>
<evidence type="ECO:0000256" key="3">
    <source>
        <dbReference type="ARBA" id="ARBA00022723"/>
    </source>
</evidence>
<sequence>MPESAARQPAVQKRSGRTVALVAMYPTPDPAMPEFISNHGVRMVEATLRASELDGLDVVVFDLHDAASDELTEALIDLNPDVVGFSCYLWSFPLFAEVAEQLYADDPSRFILFGGPSAQPSMLDQPPFHTTRNVIDALIVGEGELTFLELVTLQNRQPQDIATVRGIAAWDGQAWHQTKKRPLADLNELPSPYVMQLVPPGGLGVLQTYRGCPYTCSFCEWGTMESPKRVRSADHLALEFDAMDSLGVDGALLVDAGLNLNSKAFEQLDLAAQRTDFFRNRKLISEVYPAKIQDPHIRFLERIGNPLVGIGLQSFDNDVLANVERSFEESRFISNVQQLTEVARVAIEIIMGLPGDSPEQFRESYYRARSFPCALRVYHCCVLPSALMVRSPPEHALNYDPVSLKIRSCLGWSEDEVRRECEFLNAEAHGNTGQVGDYFWVFSAPKNPAIQPWRSTAA</sequence>
<keyword evidence="8" id="KW-0808">Transferase</keyword>
<keyword evidence="9" id="KW-1185">Reference proteome</keyword>
<dbReference type="Proteomes" id="UP000187735">
    <property type="component" value="Chromosome"/>
</dbReference>
<feature type="domain" description="Radical SAM core" evidence="7">
    <location>
        <begin position="198"/>
        <end position="427"/>
    </location>
</feature>
<evidence type="ECO:0000259" key="6">
    <source>
        <dbReference type="PROSITE" id="PS51332"/>
    </source>
</evidence>
<dbReference type="GO" id="GO:0016740">
    <property type="term" value="F:transferase activity"/>
    <property type="evidence" value="ECO:0007669"/>
    <property type="project" value="UniProtKB-KW"/>
</dbReference>
<dbReference type="InterPro" id="IPR007197">
    <property type="entry name" value="rSAM"/>
</dbReference>
<evidence type="ECO:0000256" key="1">
    <source>
        <dbReference type="ARBA" id="ARBA00001966"/>
    </source>
</evidence>
<feature type="domain" description="B12-binding" evidence="6">
    <location>
        <begin position="20"/>
        <end position="161"/>
    </location>
</feature>
<dbReference type="SUPFAM" id="SSF102114">
    <property type="entry name" value="Radical SAM enzymes"/>
    <property type="match status" value="1"/>
</dbReference>
<dbReference type="InterPro" id="IPR036724">
    <property type="entry name" value="Cobalamin-bd_sf"/>
</dbReference>
<dbReference type="Gene3D" id="3.40.50.280">
    <property type="entry name" value="Cobalamin-binding domain"/>
    <property type="match status" value="1"/>
</dbReference>
<evidence type="ECO:0000256" key="4">
    <source>
        <dbReference type="ARBA" id="ARBA00023004"/>
    </source>
</evidence>
<evidence type="ECO:0000256" key="5">
    <source>
        <dbReference type="ARBA" id="ARBA00023014"/>
    </source>
</evidence>
<dbReference type="InterPro" id="IPR023404">
    <property type="entry name" value="rSAM_horseshoe"/>
</dbReference>